<dbReference type="OrthoDB" id="6063169at2759"/>
<evidence type="ECO:0000256" key="1">
    <source>
        <dbReference type="ARBA" id="ARBA00007398"/>
    </source>
</evidence>
<dbReference type="InterPro" id="IPR029060">
    <property type="entry name" value="PIN-like_dom_sf"/>
</dbReference>
<proteinExistence type="inferred from homology"/>
<organism evidence="2 3">
    <name type="scientific">Mizuhopecten yessoensis</name>
    <name type="common">Japanese scallop</name>
    <name type="synonym">Patinopecten yessoensis</name>
    <dbReference type="NCBI Taxonomy" id="6573"/>
    <lineage>
        <taxon>Eukaryota</taxon>
        <taxon>Metazoa</taxon>
        <taxon>Spiralia</taxon>
        <taxon>Lophotrochozoa</taxon>
        <taxon>Mollusca</taxon>
        <taxon>Bivalvia</taxon>
        <taxon>Autobranchia</taxon>
        <taxon>Pteriomorphia</taxon>
        <taxon>Pectinida</taxon>
        <taxon>Pectinoidea</taxon>
        <taxon>Pectinidae</taxon>
        <taxon>Mizuhopecten</taxon>
    </lineage>
</organism>
<evidence type="ECO:0000313" key="2">
    <source>
        <dbReference type="EMBL" id="OWF45827.1"/>
    </source>
</evidence>
<dbReference type="SUPFAM" id="SSF88723">
    <property type="entry name" value="PIN domain-like"/>
    <property type="match status" value="1"/>
</dbReference>
<protein>
    <recommendedName>
        <fullName evidence="4">Constitutive coactivator of peroxisome proliferator-activated receptor gamma</fullName>
    </recommendedName>
</protein>
<sequence length="620" mass="71556">MGVRGLLSACMRQRNACVHEVDLIQVARERGGIEILVDYYSFELFVMEQFWFSLCHHQHNDYLWILGGEYASLDVYLKKLIQHLKALGIQLVFFVDGARGASTETTREKLDTWIERHHRELGKIRDIMSVCCGFMPITELQENVRATLQEEQFKHTLRQCDCEVYQDPAGEADCVIAQALHQREKAYAVFSNDSDFCIFRDCTFIPRTQFDLMGDLQLGAVCDMPIKPERLMVGVITTDRVMAILGLPRHDLLVELSIVGGNDFTGQYIHKGGLQQKLEIKGRGIEGVADWIRDHTVPETHPVFAQEMRHNMGFRGAVVHSRNFYNLGVPPLKPSKTGHLSQILEKGIREGHFVARVMGMHNNFYWHRAVVEDLSEGQPCAEVALAPLRAHVYRIVLQRHESMVEEYGRSPWEPMRTAGVLAVEDSNIPSIHRIQPDKIFWNLKHFHYIMSHMERRTGSESKWFERYGRKTGFSVYLLRYFLLLNWGRNLFVTENEFLALLAMSLGRPSAAKYQGICVRPTPRCVTLGSWYQDLYYHAYCFLGKLLSISHEFPLPCEAYSGAVWTVFYTCAKDETFKAALSQVPMHELKNTQNDMNAIIKEKRHMIRYIAEGIFQFDDRF</sequence>
<comment type="similarity">
    <text evidence="1">Belongs to the asteroid family.</text>
</comment>
<reference evidence="2 3" key="1">
    <citation type="journal article" date="2017" name="Nat. Ecol. Evol.">
        <title>Scallop genome provides insights into evolution of bilaterian karyotype and development.</title>
        <authorList>
            <person name="Wang S."/>
            <person name="Zhang J."/>
            <person name="Jiao W."/>
            <person name="Li J."/>
            <person name="Xun X."/>
            <person name="Sun Y."/>
            <person name="Guo X."/>
            <person name="Huan P."/>
            <person name="Dong B."/>
            <person name="Zhang L."/>
            <person name="Hu X."/>
            <person name="Sun X."/>
            <person name="Wang J."/>
            <person name="Zhao C."/>
            <person name="Wang Y."/>
            <person name="Wang D."/>
            <person name="Huang X."/>
            <person name="Wang R."/>
            <person name="Lv J."/>
            <person name="Li Y."/>
            <person name="Zhang Z."/>
            <person name="Liu B."/>
            <person name="Lu W."/>
            <person name="Hui Y."/>
            <person name="Liang J."/>
            <person name="Zhou Z."/>
            <person name="Hou R."/>
            <person name="Li X."/>
            <person name="Liu Y."/>
            <person name="Li H."/>
            <person name="Ning X."/>
            <person name="Lin Y."/>
            <person name="Zhao L."/>
            <person name="Xing Q."/>
            <person name="Dou J."/>
            <person name="Li Y."/>
            <person name="Mao J."/>
            <person name="Guo H."/>
            <person name="Dou H."/>
            <person name="Li T."/>
            <person name="Mu C."/>
            <person name="Jiang W."/>
            <person name="Fu Q."/>
            <person name="Fu X."/>
            <person name="Miao Y."/>
            <person name="Liu J."/>
            <person name="Yu Q."/>
            <person name="Li R."/>
            <person name="Liao H."/>
            <person name="Li X."/>
            <person name="Kong Y."/>
            <person name="Jiang Z."/>
            <person name="Chourrout D."/>
            <person name="Li R."/>
            <person name="Bao Z."/>
        </authorList>
    </citation>
    <scope>NUCLEOTIDE SEQUENCE [LARGE SCALE GENOMIC DNA]</scope>
    <source>
        <strain evidence="2 3">PY_sf001</strain>
    </source>
</reference>
<dbReference type="AlphaFoldDB" id="A0A210QAR5"/>
<name>A0A210QAR5_MIZYE</name>
<dbReference type="InterPro" id="IPR026832">
    <property type="entry name" value="Asteroid"/>
</dbReference>
<gene>
    <name evidence="2" type="ORF">KP79_PYT01511</name>
</gene>
<keyword evidence="3" id="KW-1185">Reference proteome</keyword>
<dbReference type="Proteomes" id="UP000242188">
    <property type="component" value="Unassembled WGS sequence"/>
</dbReference>
<dbReference type="PANTHER" id="PTHR15665">
    <property type="entry name" value="ASTEROID PROTEIN"/>
    <property type="match status" value="1"/>
</dbReference>
<accession>A0A210QAR5</accession>
<dbReference type="Gene3D" id="3.40.50.1010">
    <property type="entry name" value="5'-nuclease"/>
    <property type="match status" value="1"/>
</dbReference>
<evidence type="ECO:0000313" key="3">
    <source>
        <dbReference type="Proteomes" id="UP000242188"/>
    </source>
</evidence>
<dbReference type="EMBL" id="NEDP02004383">
    <property type="protein sequence ID" value="OWF45827.1"/>
    <property type="molecule type" value="Genomic_DNA"/>
</dbReference>
<comment type="caution">
    <text evidence="2">The sequence shown here is derived from an EMBL/GenBank/DDBJ whole genome shotgun (WGS) entry which is preliminary data.</text>
</comment>
<dbReference type="PANTHER" id="PTHR15665:SF1">
    <property type="entry name" value="PROTEIN ASTEROID HOMOLOG 1"/>
    <property type="match status" value="1"/>
</dbReference>
<evidence type="ECO:0008006" key="4">
    <source>
        <dbReference type="Google" id="ProtNLM"/>
    </source>
</evidence>